<protein>
    <submittedName>
        <fullName evidence="1">Uncharacterized protein</fullName>
    </submittedName>
</protein>
<evidence type="ECO:0000313" key="1">
    <source>
        <dbReference type="EMBL" id="OXA41440.1"/>
    </source>
</evidence>
<evidence type="ECO:0000313" key="2">
    <source>
        <dbReference type="Proteomes" id="UP000198287"/>
    </source>
</evidence>
<comment type="caution">
    <text evidence="1">The sequence shown here is derived from an EMBL/GenBank/DDBJ whole genome shotgun (WGS) entry which is preliminary data.</text>
</comment>
<proteinExistence type="predicted"/>
<organism evidence="1 2">
    <name type="scientific">Folsomia candida</name>
    <name type="common">Springtail</name>
    <dbReference type="NCBI Taxonomy" id="158441"/>
    <lineage>
        <taxon>Eukaryota</taxon>
        <taxon>Metazoa</taxon>
        <taxon>Ecdysozoa</taxon>
        <taxon>Arthropoda</taxon>
        <taxon>Hexapoda</taxon>
        <taxon>Collembola</taxon>
        <taxon>Entomobryomorpha</taxon>
        <taxon>Isotomoidea</taxon>
        <taxon>Isotomidae</taxon>
        <taxon>Proisotominae</taxon>
        <taxon>Folsomia</taxon>
    </lineage>
</organism>
<sequence>MFPVNDWDFLEFYKKLMSNMNRHPVQLITNRTFWKISCSLRPCGLNTPRTSSPVTELILRLNFTSKDSFQNVIGHVVSNQMYRDSELEDRFYTPGVLVRDIWVKHGTEYKKYGYTIFTLLAGLDGTSLLKIFDFLSCSILIFYY</sequence>
<reference evidence="1 2" key="1">
    <citation type="submission" date="2015-12" db="EMBL/GenBank/DDBJ databases">
        <title>The genome of Folsomia candida.</title>
        <authorList>
            <person name="Faddeeva A."/>
            <person name="Derks M.F."/>
            <person name="Anvar Y."/>
            <person name="Smit S."/>
            <person name="Van Straalen N."/>
            <person name="Roelofs D."/>
        </authorList>
    </citation>
    <scope>NUCLEOTIDE SEQUENCE [LARGE SCALE GENOMIC DNA]</scope>
    <source>
        <strain evidence="1 2">VU population</strain>
        <tissue evidence="1">Whole body</tissue>
    </source>
</reference>
<dbReference type="Proteomes" id="UP000198287">
    <property type="component" value="Unassembled WGS sequence"/>
</dbReference>
<name>A0A226D8H0_FOLCA</name>
<keyword evidence="2" id="KW-1185">Reference proteome</keyword>
<dbReference type="AlphaFoldDB" id="A0A226D8H0"/>
<gene>
    <name evidence="1" type="ORF">Fcan01_23600</name>
</gene>
<accession>A0A226D8H0</accession>
<dbReference type="EMBL" id="LNIX01000029">
    <property type="protein sequence ID" value="OXA41440.1"/>
    <property type="molecule type" value="Genomic_DNA"/>
</dbReference>